<evidence type="ECO:0000256" key="9">
    <source>
        <dbReference type="SAM" id="MobiDB-lite"/>
    </source>
</evidence>
<feature type="compositionally biased region" description="Basic and acidic residues" evidence="9">
    <location>
        <begin position="12"/>
        <end position="37"/>
    </location>
</feature>
<name>A0A6P3RSY1_PTEVA</name>
<proteinExistence type="inferred from homology"/>
<feature type="region of interest" description="Disordered" evidence="9">
    <location>
        <begin position="1"/>
        <end position="37"/>
    </location>
</feature>
<protein>
    <recommendedName>
        <fullName evidence="2">non-specific serine/threonine protein kinase</fullName>
        <ecNumber evidence="2">2.7.11.1</ecNumber>
    </recommendedName>
</protein>
<organism evidence="10 11">
    <name type="scientific">Pteropus vampyrus</name>
    <name type="common">Large flying fox</name>
    <dbReference type="NCBI Taxonomy" id="132908"/>
    <lineage>
        <taxon>Eukaryota</taxon>
        <taxon>Metazoa</taxon>
        <taxon>Chordata</taxon>
        <taxon>Craniata</taxon>
        <taxon>Vertebrata</taxon>
        <taxon>Euteleostomi</taxon>
        <taxon>Mammalia</taxon>
        <taxon>Eutheria</taxon>
        <taxon>Laurasiatheria</taxon>
        <taxon>Chiroptera</taxon>
        <taxon>Yinpterochiroptera</taxon>
        <taxon>Pteropodoidea</taxon>
        <taxon>Pteropodidae</taxon>
        <taxon>Pteropodinae</taxon>
        <taxon>Pteropus</taxon>
    </lineage>
</organism>
<comment type="catalytic activity">
    <reaction evidence="7">
        <text>L-threonyl-[protein] + ATP = O-phospho-L-threonyl-[protein] + ADP + H(+)</text>
        <dbReference type="Rhea" id="RHEA:46608"/>
        <dbReference type="Rhea" id="RHEA-COMP:11060"/>
        <dbReference type="Rhea" id="RHEA-COMP:11605"/>
        <dbReference type="ChEBI" id="CHEBI:15378"/>
        <dbReference type="ChEBI" id="CHEBI:30013"/>
        <dbReference type="ChEBI" id="CHEBI:30616"/>
        <dbReference type="ChEBI" id="CHEBI:61977"/>
        <dbReference type="ChEBI" id="CHEBI:456216"/>
        <dbReference type="EC" id="2.7.11.1"/>
    </reaction>
</comment>
<feature type="region of interest" description="Disordered" evidence="9">
    <location>
        <begin position="90"/>
        <end position="123"/>
    </location>
</feature>
<reference evidence="11" key="1">
    <citation type="submission" date="2025-08" db="UniProtKB">
        <authorList>
            <consortium name="RefSeq"/>
        </authorList>
    </citation>
    <scope>IDENTIFICATION</scope>
    <source>
        <tissue evidence="11">Kidney</tissue>
    </source>
</reference>
<dbReference type="Pfam" id="PF12474">
    <property type="entry name" value="PKK"/>
    <property type="match status" value="1"/>
</dbReference>
<keyword evidence="4" id="KW-0597">Phosphoprotein</keyword>
<dbReference type="PANTHER" id="PTHR46538">
    <property type="entry name" value="PROTEIN KINASE DOMAIN-CONTAINING PROTEIN"/>
    <property type="match status" value="1"/>
</dbReference>
<dbReference type="OrthoDB" id="10027016at2759"/>
<dbReference type="AlphaFoldDB" id="A0A6P3RSY1"/>
<evidence type="ECO:0000256" key="6">
    <source>
        <dbReference type="ARBA" id="ARBA00022777"/>
    </source>
</evidence>
<dbReference type="GeneID" id="105311037"/>
<evidence type="ECO:0000256" key="7">
    <source>
        <dbReference type="ARBA" id="ARBA00047899"/>
    </source>
</evidence>
<accession>A0A6P3RSY1</accession>
<dbReference type="EC" id="2.7.11.1" evidence="2"/>
<sequence>MATLLSPGQVKNEVEKLPRQQRKESMKQKMEEHTQKKQLLDRDFLAKQKEDLELAMKRITADNRREICDRERECLTKKQELLRGGCVRAGAAPGKKELPGLLHPKTKHHPSRRNTRKTPAGQG</sequence>
<dbReference type="InterPro" id="IPR022165">
    <property type="entry name" value="PKK"/>
</dbReference>
<dbReference type="KEGG" id="pvp:105311037"/>
<keyword evidence="5" id="KW-0808">Transferase</keyword>
<comment type="catalytic activity">
    <reaction evidence="8">
        <text>L-seryl-[protein] + ATP = O-phospho-L-seryl-[protein] + ADP + H(+)</text>
        <dbReference type="Rhea" id="RHEA:17989"/>
        <dbReference type="Rhea" id="RHEA-COMP:9863"/>
        <dbReference type="Rhea" id="RHEA-COMP:11604"/>
        <dbReference type="ChEBI" id="CHEBI:15378"/>
        <dbReference type="ChEBI" id="CHEBI:29999"/>
        <dbReference type="ChEBI" id="CHEBI:30616"/>
        <dbReference type="ChEBI" id="CHEBI:83421"/>
        <dbReference type="ChEBI" id="CHEBI:456216"/>
        <dbReference type="EC" id="2.7.11.1"/>
    </reaction>
</comment>
<evidence type="ECO:0000313" key="10">
    <source>
        <dbReference type="Proteomes" id="UP000515202"/>
    </source>
</evidence>
<feature type="compositionally biased region" description="Basic residues" evidence="9">
    <location>
        <begin position="104"/>
        <end position="116"/>
    </location>
</feature>
<dbReference type="RefSeq" id="XP_011385389.1">
    <property type="nucleotide sequence ID" value="XM_011387087.2"/>
</dbReference>
<evidence type="ECO:0000256" key="4">
    <source>
        <dbReference type="ARBA" id="ARBA00022553"/>
    </source>
</evidence>
<dbReference type="Proteomes" id="UP000515202">
    <property type="component" value="Unplaced"/>
</dbReference>
<keyword evidence="6" id="KW-0418">Kinase</keyword>
<evidence type="ECO:0000256" key="1">
    <source>
        <dbReference type="ARBA" id="ARBA00008874"/>
    </source>
</evidence>
<keyword evidence="3" id="KW-0723">Serine/threonine-protein kinase</keyword>
<evidence type="ECO:0000256" key="2">
    <source>
        <dbReference type="ARBA" id="ARBA00012513"/>
    </source>
</evidence>
<evidence type="ECO:0000256" key="3">
    <source>
        <dbReference type="ARBA" id="ARBA00022527"/>
    </source>
</evidence>
<evidence type="ECO:0000256" key="5">
    <source>
        <dbReference type="ARBA" id="ARBA00022679"/>
    </source>
</evidence>
<evidence type="ECO:0000256" key="8">
    <source>
        <dbReference type="ARBA" id="ARBA00048679"/>
    </source>
</evidence>
<dbReference type="PANTHER" id="PTHR46538:SF2">
    <property type="entry name" value="NON-SPECIFIC SERINE_THREONINE PROTEIN KINASE"/>
    <property type="match status" value="1"/>
</dbReference>
<dbReference type="GO" id="GO:0004674">
    <property type="term" value="F:protein serine/threonine kinase activity"/>
    <property type="evidence" value="ECO:0007669"/>
    <property type="project" value="UniProtKB-KW"/>
</dbReference>
<evidence type="ECO:0000313" key="11">
    <source>
        <dbReference type="RefSeq" id="XP_011385389.1"/>
    </source>
</evidence>
<dbReference type="InterPro" id="IPR051585">
    <property type="entry name" value="STE20_Ser/Thr_Kinases"/>
</dbReference>
<gene>
    <name evidence="11" type="primary">LOC105311037</name>
</gene>
<comment type="similarity">
    <text evidence="1">Belongs to the protein kinase superfamily. STE Ser/Thr protein kinase family. STE20 subfamily.</text>
</comment>
<keyword evidence="10" id="KW-1185">Reference proteome</keyword>